<sequence length="271" mass="30377">MRKLVVFVMLMTCVISAQAQWKVTPEAGMNVTKYKGDVAKVGFKAGAAVSYTFGSGWFSLQSGLYYVRRGKGLSSYSEIYGTSESPYGGREGTSIFLYPVSSDYLNLWGYGYGNGYGYGFTGFYYDTYGIKDFDVEGIRHRSQKEHREYIQLPILARFDWQVSKDVRLHLAVGPYLAVGLGGKVTYEESDYSLKGKLPYNKEISYNPFNPGQGYAVAPRFDWGATIEAGIEVKRVAFKVGYDLGVDKQYKGYAYNIGLNYHTASFTLGYTF</sequence>
<dbReference type="InterPro" id="IPR025665">
    <property type="entry name" value="Beta-barrel_OMP_2"/>
</dbReference>
<accession>A0AB34LGS8</accession>
<dbReference type="Pfam" id="PF13568">
    <property type="entry name" value="OMP_b-brl_2"/>
    <property type="match status" value="1"/>
</dbReference>
<gene>
    <name evidence="3" type="ORF">M091_3303</name>
</gene>
<proteinExistence type="predicted"/>
<reference evidence="3 4" key="1">
    <citation type="submission" date="2014-04" db="EMBL/GenBank/DDBJ databases">
        <authorList>
            <person name="Sears C."/>
            <person name="Carroll K."/>
            <person name="Sack B.R."/>
            <person name="Qadri F."/>
            <person name="Myers L.L."/>
            <person name="Chung G.-T."/>
            <person name="Escheverria P."/>
            <person name="Fraser C.M."/>
            <person name="Sadzewicz L."/>
            <person name="Shefchek K.A."/>
            <person name="Tallon L."/>
            <person name="Das S.P."/>
            <person name="Daugherty S."/>
            <person name="Mongodin E.F."/>
        </authorList>
    </citation>
    <scope>NUCLEOTIDE SEQUENCE [LARGE SCALE GENOMIC DNA]</scope>
    <source>
        <strain evidence="3 4">3776 D15 i</strain>
    </source>
</reference>
<name>A0AB34LGS8_PARDI</name>
<evidence type="ECO:0000259" key="2">
    <source>
        <dbReference type="Pfam" id="PF13568"/>
    </source>
</evidence>
<feature type="chain" id="PRO_5044230393" evidence="1">
    <location>
        <begin position="20"/>
        <end position="271"/>
    </location>
</feature>
<protein>
    <submittedName>
        <fullName evidence="3">Outer membrane beta-barrel domain protein</fullName>
    </submittedName>
</protein>
<evidence type="ECO:0000313" key="3">
    <source>
        <dbReference type="EMBL" id="KDS42112.1"/>
    </source>
</evidence>
<dbReference type="RefSeq" id="WP_036651835.1">
    <property type="nucleotide sequence ID" value="NZ_JNHK01000004.1"/>
</dbReference>
<evidence type="ECO:0000256" key="1">
    <source>
        <dbReference type="SAM" id="SignalP"/>
    </source>
</evidence>
<dbReference type="Proteomes" id="UP000027850">
    <property type="component" value="Unassembled WGS sequence"/>
</dbReference>
<feature type="domain" description="Outer membrane protein beta-barrel" evidence="2">
    <location>
        <begin position="17"/>
        <end position="245"/>
    </location>
</feature>
<dbReference type="AlphaFoldDB" id="A0AB34LGS8"/>
<keyword evidence="1" id="KW-0732">Signal</keyword>
<dbReference type="EMBL" id="JNHK01000004">
    <property type="protein sequence ID" value="KDS42112.1"/>
    <property type="molecule type" value="Genomic_DNA"/>
</dbReference>
<organism evidence="3 4">
    <name type="scientific">Parabacteroides distasonis str. 3776 D15 i</name>
    <dbReference type="NCBI Taxonomy" id="1339342"/>
    <lineage>
        <taxon>Bacteria</taxon>
        <taxon>Pseudomonadati</taxon>
        <taxon>Bacteroidota</taxon>
        <taxon>Bacteroidia</taxon>
        <taxon>Bacteroidales</taxon>
        <taxon>Tannerellaceae</taxon>
        <taxon>Parabacteroides</taxon>
    </lineage>
</organism>
<comment type="caution">
    <text evidence="3">The sequence shown here is derived from an EMBL/GenBank/DDBJ whole genome shotgun (WGS) entry which is preliminary data.</text>
</comment>
<evidence type="ECO:0000313" key="4">
    <source>
        <dbReference type="Proteomes" id="UP000027850"/>
    </source>
</evidence>
<feature type="signal peptide" evidence="1">
    <location>
        <begin position="1"/>
        <end position="19"/>
    </location>
</feature>